<evidence type="ECO:0000313" key="4">
    <source>
        <dbReference type="Proteomes" id="UP000835052"/>
    </source>
</evidence>
<reference evidence="3" key="1">
    <citation type="submission" date="2020-10" db="EMBL/GenBank/DDBJ databases">
        <authorList>
            <person name="Kikuchi T."/>
        </authorList>
    </citation>
    <scope>NUCLEOTIDE SEQUENCE</scope>
    <source>
        <strain evidence="3">NKZ352</strain>
    </source>
</reference>
<sequence>MADLRAPEQDPLHSELVKAQLDVLRAEKRDEGPLSQNELNELSRKFKYYHAAVRPTAPENFLSNRNGTFFNIPLHLHLLNTRITNRELWVDVLMTATWVDERLRLRELFDRIQLPSNDFLTWRPSLVFSLPLSSQYSSLAPATGLLSSYFSIKQSAACVADGWKYPFEHFECSLTVDSEGDEILTIPTFYDMRSQAEKLLTTALLQDFPRCGVVFRFKAEWPRAVLSSYLPCILLVSCVFFAQWKRRKIQIVVSLAAVVCVLIMMCVQRPYTVATLMDLWLSVSFIHCVFLVLVDVTLPARRVRYTLMVHVDSSNQRATPVQIMTKNETEVATPFRVITRVFDKLIRQGSPRPSTTIVTASPGPSPIQRQLTTAMLGCRKRVALLLVATSYVVFCLTYVAIVLSID</sequence>
<dbReference type="SUPFAM" id="SSF63712">
    <property type="entry name" value="Nicotinic receptor ligand binding domain-like"/>
    <property type="match status" value="1"/>
</dbReference>
<accession>A0A8S1H8Y1</accession>
<gene>
    <name evidence="3" type="ORF">CAUJ_LOCUS7210</name>
</gene>
<dbReference type="GO" id="GO:0005230">
    <property type="term" value="F:extracellular ligand-gated monoatomic ion channel activity"/>
    <property type="evidence" value="ECO:0007669"/>
    <property type="project" value="InterPro"/>
</dbReference>
<organism evidence="3 4">
    <name type="scientific">Caenorhabditis auriculariae</name>
    <dbReference type="NCBI Taxonomy" id="2777116"/>
    <lineage>
        <taxon>Eukaryota</taxon>
        <taxon>Metazoa</taxon>
        <taxon>Ecdysozoa</taxon>
        <taxon>Nematoda</taxon>
        <taxon>Chromadorea</taxon>
        <taxon>Rhabditida</taxon>
        <taxon>Rhabditina</taxon>
        <taxon>Rhabditomorpha</taxon>
        <taxon>Rhabditoidea</taxon>
        <taxon>Rhabditidae</taxon>
        <taxon>Peloderinae</taxon>
        <taxon>Caenorhabditis</taxon>
    </lineage>
</organism>
<feature type="transmembrane region" description="Helical" evidence="1">
    <location>
        <begin position="382"/>
        <end position="405"/>
    </location>
</feature>
<proteinExistence type="predicted"/>
<keyword evidence="1" id="KW-1133">Transmembrane helix</keyword>
<feature type="transmembrane region" description="Helical" evidence="1">
    <location>
        <begin position="221"/>
        <end position="242"/>
    </location>
</feature>
<dbReference type="InterPro" id="IPR036734">
    <property type="entry name" value="Neur_chan_lig-bd_sf"/>
</dbReference>
<feature type="transmembrane region" description="Helical" evidence="1">
    <location>
        <begin position="279"/>
        <end position="298"/>
    </location>
</feature>
<feature type="transmembrane region" description="Helical" evidence="1">
    <location>
        <begin position="249"/>
        <end position="267"/>
    </location>
</feature>
<dbReference type="Pfam" id="PF02931">
    <property type="entry name" value="Neur_chan_LBD"/>
    <property type="match status" value="1"/>
</dbReference>
<comment type="caution">
    <text evidence="3">The sequence shown here is derived from an EMBL/GenBank/DDBJ whole genome shotgun (WGS) entry which is preliminary data.</text>
</comment>
<evidence type="ECO:0000256" key="1">
    <source>
        <dbReference type="SAM" id="Phobius"/>
    </source>
</evidence>
<dbReference type="AlphaFoldDB" id="A0A8S1H8Y1"/>
<dbReference type="Gene3D" id="2.70.170.10">
    <property type="entry name" value="Neurotransmitter-gated ion-channel ligand-binding domain"/>
    <property type="match status" value="1"/>
</dbReference>
<evidence type="ECO:0000313" key="3">
    <source>
        <dbReference type="EMBL" id="CAD6191291.1"/>
    </source>
</evidence>
<dbReference type="InterPro" id="IPR006202">
    <property type="entry name" value="Neur_chan_lig-bd"/>
</dbReference>
<evidence type="ECO:0000259" key="2">
    <source>
        <dbReference type="Pfam" id="PF02931"/>
    </source>
</evidence>
<dbReference type="GO" id="GO:0016020">
    <property type="term" value="C:membrane"/>
    <property type="evidence" value="ECO:0007669"/>
    <property type="project" value="InterPro"/>
</dbReference>
<keyword evidence="1" id="KW-0472">Membrane</keyword>
<protein>
    <recommendedName>
        <fullName evidence="2">Neurotransmitter-gated ion-channel ligand-binding domain-containing protein</fullName>
    </recommendedName>
</protein>
<dbReference type="Proteomes" id="UP000835052">
    <property type="component" value="Unassembled WGS sequence"/>
</dbReference>
<keyword evidence="1" id="KW-0812">Transmembrane</keyword>
<name>A0A8S1H8Y1_9PELO</name>
<dbReference type="EMBL" id="CAJGYM010000020">
    <property type="protein sequence ID" value="CAD6191291.1"/>
    <property type="molecule type" value="Genomic_DNA"/>
</dbReference>
<dbReference type="OrthoDB" id="5870453at2759"/>
<keyword evidence="4" id="KW-1185">Reference proteome</keyword>
<feature type="domain" description="Neurotransmitter-gated ion-channel ligand-binding" evidence="2">
    <location>
        <begin position="46"/>
        <end position="180"/>
    </location>
</feature>